<reference evidence="2" key="1">
    <citation type="submission" date="2023-07" db="EMBL/GenBank/DDBJ databases">
        <title>Black Yeasts Isolated from many extreme environments.</title>
        <authorList>
            <person name="Coleine C."/>
            <person name="Stajich J.E."/>
            <person name="Selbmann L."/>
        </authorList>
    </citation>
    <scope>NUCLEOTIDE SEQUENCE</scope>
    <source>
        <strain evidence="2">CCFEE 5485</strain>
    </source>
</reference>
<dbReference type="EMBL" id="JAUTXT010000019">
    <property type="protein sequence ID" value="KAK3674543.1"/>
    <property type="molecule type" value="Genomic_DNA"/>
</dbReference>
<evidence type="ECO:0000259" key="1">
    <source>
        <dbReference type="Pfam" id="PF20150"/>
    </source>
</evidence>
<evidence type="ECO:0000313" key="2">
    <source>
        <dbReference type="EMBL" id="KAK3674543.1"/>
    </source>
</evidence>
<protein>
    <recommendedName>
        <fullName evidence="1">2EXR domain-containing protein</fullName>
    </recommendedName>
</protein>
<dbReference type="PANTHER" id="PTHR42085">
    <property type="entry name" value="F-BOX DOMAIN-CONTAINING PROTEIN"/>
    <property type="match status" value="1"/>
</dbReference>
<dbReference type="PANTHER" id="PTHR42085:SF1">
    <property type="entry name" value="F-BOX DOMAIN-CONTAINING PROTEIN"/>
    <property type="match status" value="1"/>
</dbReference>
<proteinExistence type="predicted"/>
<dbReference type="InterPro" id="IPR038883">
    <property type="entry name" value="AN11006-like"/>
</dbReference>
<keyword evidence="3" id="KW-1185">Reference proteome</keyword>
<dbReference type="Pfam" id="PF20150">
    <property type="entry name" value="2EXR"/>
    <property type="match status" value="1"/>
</dbReference>
<dbReference type="InterPro" id="IPR045518">
    <property type="entry name" value="2EXR"/>
</dbReference>
<name>A0AAE0WMI1_9PEZI</name>
<organism evidence="2 3">
    <name type="scientific">Recurvomyces mirabilis</name>
    <dbReference type="NCBI Taxonomy" id="574656"/>
    <lineage>
        <taxon>Eukaryota</taxon>
        <taxon>Fungi</taxon>
        <taxon>Dikarya</taxon>
        <taxon>Ascomycota</taxon>
        <taxon>Pezizomycotina</taxon>
        <taxon>Dothideomycetes</taxon>
        <taxon>Dothideomycetidae</taxon>
        <taxon>Mycosphaerellales</taxon>
        <taxon>Teratosphaeriaceae</taxon>
        <taxon>Recurvomyces</taxon>
    </lineage>
</organism>
<accession>A0AAE0WMI1</accession>
<dbReference type="Proteomes" id="UP001274830">
    <property type="component" value="Unassembled WGS sequence"/>
</dbReference>
<feature type="domain" description="2EXR" evidence="1">
    <location>
        <begin position="63"/>
        <end position="132"/>
    </location>
</feature>
<sequence>MAKAQTFEDKLQTCIAGSLREEYPYTHTSTINNASSLAAGAAERAVLWEKRQIERQGVRPLDFMDLPPELRSRIYEMVLRFDHFGDRVIQFDQTPMFWFEIKPGYRHPACQPAITRVSRLLREETLKMFYSINTFSISLPEAFATLEAGRKPEFEQWLEGIGETNAARVGRVILRCTRSGCCPDVDATRLRIYLGDMEALTRIEQVMRVAVIDHDGTTQ</sequence>
<dbReference type="AlphaFoldDB" id="A0AAE0WMI1"/>
<gene>
    <name evidence="2" type="ORF">LTR78_005629</name>
</gene>
<evidence type="ECO:0000313" key="3">
    <source>
        <dbReference type="Proteomes" id="UP001274830"/>
    </source>
</evidence>
<comment type="caution">
    <text evidence="2">The sequence shown here is derived from an EMBL/GenBank/DDBJ whole genome shotgun (WGS) entry which is preliminary data.</text>
</comment>